<keyword evidence="2" id="KW-1185">Reference proteome</keyword>
<sequence length="398" mass="48157">MLNFPYACEDVYSFENQEELIKAIDFDQIGQIYVDQDNKSITYKMDRSKSLRLSDLIFWIESDFVRIHLGQLLHLISNLLQKVQFLESKGIEHNYLDLNRIWLQIKQNSQYPCLIYQFLYYSLHFIGYQCPFYEKQNSQYMLKASLRINEIIQIIINKCFNQIRLKSKNTQKRNEIFKEILQPIIDLCKSNSTSNQIIAFIQEKLKKYNYQDDMKNKLVQSLIIDDNSNDYIQSQRHSIIENVNKDLKQIIELVGNMDRLQLNIYYKHLKSYQKIKFEYQSQAQELYRLLQKRELQLKYKINELVQISMKSSLQEYEKQFKFEITENEIQLIEQEIFDQIIKSKYVKYFNNTFWLYFNNEEFKNQIYAAISKSLIASIQDKLKIFFMYKILQLIDDLI</sequence>
<accession>A0A8S1RFA8</accession>
<dbReference type="Proteomes" id="UP000692954">
    <property type="component" value="Unassembled WGS sequence"/>
</dbReference>
<dbReference type="OrthoDB" id="310805at2759"/>
<name>A0A8S1RFA8_9CILI</name>
<dbReference type="EMBL" id="CAJJDN010000169">
    <property type="protein sequence ID" value="CAD8126628.1"/>
    <property type="molecule type" value="Genomic_DNA"/>
</dbReference>
<evidence type="ECO:0000313" key="2">
    <source>
        <dbReference type="Proteomes" id="UP000692954"/>
    </source>
</evidence>
<organism evidence="1 2">
    <name type="scientific">Paramecium sonneborni</name>
    <dbReference type="NCBI Taxonomy" id="65129"/>
    <lineage>
        <taxon>Eukaryota</taxon>
        <taxon>Sar</taxon>
        <taxon>Alveolata</taxon>
        <taxon>Ciliophora</taxon>
        <taxon>Intramacronucleata</taxon>
        <taxon>Oligohymenophorea</taxon>
        <taxon>Peniculida</taxon>
        <taxon>Parameciidae</taxon>
        <taxon>Paramecium</taxon>
    </lineage>
</organism>
<gene>
    <name evidence="1" type="ORF">PSON_ATCC_30995.1.T1690024</name>
</gene>
<comment type="caution">
    <text evidence="1">The sequence shown here is derived from an EMBL/GenBank/DDBJ whole genome shotgun (WGS) entry which is preliminary data.</text>
</comment>
<protein>
    <submittedName>
        <fullName evidence="1">Uncharacterized protein</fullName>
    </submittedName>
</protein>
<dbReference type="AlphaFoldDB" id="A0A8S1RFA8"/>
<reference evidence="1" key="1">
    <citation type="submission" date="2021-01" db="EMBL/GenBank/DDBJ databases">
        <authorList>
            <consortium name="Genoscope - CEA"/>
            <person name="William W."/>
        </authorList>
    </citation>
    <scope>NUCLEOTIDE SEQUENCE</scope>
</reference>
<evidence type="ECO:0000313" key="1">
    <source>
        <dbReference type="EMBL" id="CAD8126628.1"/>
    </source>
</evidence>
<proteinExistence type="predicted"/>